<protein>
    <submittedName>
        <fullName evidence="1">12409_t:CDS:1</fullName>
    </submittedName>
</protein>
<dbReference type="EMBL" id="CAJVPW010010236">
    <property type="protein sequence ID" value="CAG8613178.1"/>
    <property type="molecule type" value="Genomic_DNA"/>
</dbReference>
<comment type="caution">
    <text evidence="1">The sequence shown here is derived from an EMBL/GenBank/DDBJ whole genome shotgun (WGS) entry which is preliminary data.</text>
</comment>
<feature type="non-terminal residue" evidence="1">
    <location>
        <position position="1"/>
    </location>
</feature>
<sequence length="124" mass="14093">ESEMDNLLDTLISEDNQAEQNETTTQVNQDQNAAVERRRKGDDKWEGDMNELAQQIQSMTTNYAKVTALLATQAEANKSRSRPPARVNATVMCYQCGEKGHYARECLTERKTPVPHERRPTQPI</sequence>
<organism evidence="1 2">
    <name type="scientific">Cetraspora pellucida</name>
    <dbReference type="NCBI Taxonomy" id="1433469"/>
    <lineage>
        <taxon>Eukaryota</taxon>
        <taxon>Fungi</taxon>
        <taxon>Fungi incertae sedis</taxon>
        <taxon>Mucoromycota</taxon>
        <taxon>Glomeromycotina</taxon>
        <taxon>Glomeromycetes</taxon>
        <taxon>Diversisporales</taxon>
        <taxon>Gigasporaceae</taxon>
        <taxon>Cetraspora</taxon>
    </lineage>
</organism>
<accession>A0ACA9N269</accession>
<reference evidence="1" key="1">
    <citation type="submission" date="2021-06" db="EMBL/GenBank/DDBJ databases">
        <authorList>
            <person name="Kallberg Y."/>
            <person name="Tangrot J."/>
            <person name="Rosling A."/>
        </authorList>
    </citation>
    <scope>NUCLEOTIDE SEQUENCE</scope>
    <source>
        <strain evidence="1">28 12/20/2015</strain>
    </source>
</reference>
<dbReference type="Proteomes" id="UP000789366">
    <property type="component" value="Unassembled WGS sequence"/>
</dbReference>
<name>A0ACA9N269_9GLOM</name>
<gene>
    <name evidence="1" type="ORF">SPELUC_LOCUS7575</name>
</gene>
<evidence type="ECO:0000313" key="1">
    <source>
        <dbReference type="EMBL" id="CAG8613178.1"/>
    </source>
</evidence>
<proteinExistence type="predicted"/>
<evidence type="ECO:0000313" key="2">
    <source>
        <dbReference type="Proteomes" id="UP000789366"/>
    </source>
</evidence>
<keyword evidence="2" id="KW-1185">Reference proteome</keyword>